<gene>
    <name evidence="2" type="ORF">E2F49_06205</name>
</gene>
<dbReference type="AlphaFoldDB" id="A0A4R5UE72"/>
<evidence type="ECO:0000256" key="1">
    <source>
        <dbReference type="SAM" id="Phobius"/>
    </source>
</evidence>
<accession>A0A4R5UE72</accession>
<reference evidence="2 3" key="1">
    <citation type="submission" date="2019-03" db="EMBL/GenBank/DDBJ databases">
        <title>Luteimonas zhaokaii sp.nov., isolated from the rectal contents of Plateau pika in Yushu, Qinghai Province, China.</title>
        <authorList>
            <person name="Zhang G."/>
        </authorList>
    </citation>
    <scope>NUCLEOTIDE SEQUENCE [LARGE SCALE GENOMIC DNA]</scope>
    <source>
        <strain evidence="2 3">THG-MD21</strain>
    </source>
</reference>
<keyword evidence="2" id="KW-0645">Protease</keyword>
<dbReference type="GO" id="GO:0004180">
    <property type="term" value="F:carboxypeptidase activity"/>
    <property type="evidence" value="ECO:0007669"/>
    <property type="project" value="UniProtKB-KW"/>
</dbReference>
<keyword evidence="2" id="KW-0378">Hydrolase</keyword>
<protein>
    <submittedName>
        <fullName evidence="2">Carboxypeptidase regulatory-like domain-containing protein</fullName>
    </submittedName>
</protein>
<sequence length="614" mass="63408">MTPTHWLGIVLVAGSVLAMLRLIVAHLRAPAQARPAAWRTVALLALTALSTFLLHRTLAPPPVPVAPGTLLVLTAGAQGLARPDAAHVIALPEADAVPDGAMRMPDLATALRRHPDARALVIVGHGLVARDRDAVDGRALSVLQPALPRGIVELVAPDPLGPGAQFEVRGRVAGVESPRITLTDPAGRVVAVTQADDTGHFALDATARGAGATVFEVVVRDADDAVIDRAQVPVVVGAAAAPRVLLLAGSPNPDLRALRRWAEDAGLPLRWRASFGAGAGAGDAPALDAGSLAGQDLLLLDARAFDALGPAARAALSAAVRDGLGVLVHAPQPPSATLRAWLRSADLSVDTGRARDWQPDAGPADVAQLRAWLGLGSDDAPLDPLLAGEAPPVLPYLPLTGGVAGEDAAPGDMMRWQALGRGRIGVVTLADSWQLPLAGRADLHAALWSGWAGTLARAGAARAPRFDGDARVGTRLAVCGLDADARIHAPDRRVITPVADPGADGCAGVWPTVAGWHRIEQASGTWPVLVRARDEAPGLQAAGLQTATRALVRDVDTAATSSAATRPGSPWPWALAWLCVTAALWALGRARMGRPTLSGTRGSHNLAASPERRR</sequence>
<comment type="caution">
    <text evidence="2">The sequence shown here is derived from an EMBL/GenBank/DDBJ whole genome shotgun (WGS) entry which is preliminary data.</text>
</comment>
<dbReference type="Proteomes" id="UP000295543">
    <property type="component" value="Unassembled WGS sequence"/>
</dbReference>
<keyword evidence="1" id="KW-1133">Transmembrane helix</keyword>
<evidence type="ECO:0000313" key="2">
    <source>
        <dbReference type="EMBL" id="TDK33594.1"/>
    </source>
</evidence>
<dbReference type="RefSeq" id="WP_133393023.1">
    <property type="nucleotide sequence ID" value="NZ_SMTG01000002.1"/>
</dbReference>
<proteinExistence type="predicted"/>
<feature type="transmembrane region" description="Helical" evidence="1">
    <location>
        <begin position="36"/>
        <end position="54"/>
    </location>
</feature>
<evidence type="ECO:0000313" key="3">
    <source>
        <dbReference type="Proteomes" id="UP000295543"/>
    </source>
</evidence>
<keyword evidence="1" id="KW-0812">Transmembrane</keyword>
<organism evidence="2 3">
    <name type="scientific">Luteimonas terrae</name>
    <dbReference type="NCBI Taxonomy" id="1530191"/>
    <lineage>
        <taxon>Bacteria</taxon>
        <taxon>Pseudomonadati</taxon>
        <taxon>Pseudomonadota</taxon>
        <taxon>Gammaproteobacteria</taxon>
        <taxon>Lysobacterales</taxon>
        <taxon>Lysobacteraceae</taxon>
        <taxon>Luteimonas</taxon>
    </lineage>
</organism>
<keyword evidence="3" id="KW-1185">Reference proteome</keyword>
<keyword evidence="2" id="KW-0121">Carboxypeptidase</keyword>
<feature type="transmembrane region" description="Helical" evidence="1">
    <location>
        <begin position="6"/>
        <end position="24"/>
    </location>
</feature>
<dbReference type="OrthoDB" id="7199749at2"/>
<name>A0A4R5UE72_9GAMM</name>
<dbReference type="EMBL" id="SMTG01000002">
    <property type="protein sequence ID" value="TDK33594.1"/>
    <property type="molecule type" value="Genomic_DNA"/>
</dbReference>
<keyword evidence="1" id="KW-0472">Membrane</keyword>